<protein>
    <submittedName>
        <fullName evidence="2">Uncharacterized protein</fullName>
    </submittedName>
</protein>
<dbReference type="Proteomes" id="UP000185612">
    <property type="component" value="Unassembled WGS sequence"/>
</dbReference>
<keyword evidence="1" id="KW-1133">Transmembrane helix</keyword>
<keyword evidence="1" id="KW-0812">Transmembrane</keyword>
<feature type="transmembrane region" description="Helical" evidence="1">
    <location>
        <begin position="71"/>
        <end position="91"/>
    </location>
</feature>
<organism evidence="2 3">
    <name type="scientific">Buchananella hordeovulneris</name>
    <dbReference type="NCBI Taxonomy" id="52770"/>
    <lineage>
        <taxon>Bacteria</taxon>
        <taxon>Bacillati</taxon>
        <taxon>Actinomycetota</taxon>
        <taxon>Actinomycetes</taxon>
        <taxon>Actinomycetales</taxon>
        <taxon>Actinomycetaceae</taxon>
        <taxon>Buchananella</taxon>
    </lineage>
</organism>
<accession>A0A1Q5PV84</accession>
<proteinExistence type="predicted"/>
<dbReference type="InParanoid" id="A0A1Q5PV84"/>
<dbReference type="AlphaFoldDB" id="A0A1Q5PV84"/>
<dbReference type="RefSeq" id="WP_073825234.1">
    <property type="nucleotide sequence ID" value="NZ_MQVS01000008.1"/>
</dbReference>
<evidence type="ECO:0000313" key="2">
    <source>
        <dbReference type="EMBL" id="OKL51330.1"/>
    </source>
</evidence>
<feature type="transmembrane region" description="Helical" evidence="1">
    <location>
        <begin position="111"/>
        <end position="133"/>
    </location>
</feature>
<sequence length="138" mass="14510">MRHRHYQPSLFLVLLALAVPPALVAALVLARGDQQHYLRVFAFTCAGVAAVFGGVALAYRFCRGRARRRAAAAVLLGAAGAFLAAAGYTLAHLGELHRQTSDSAPGQGFPVVLLVVGPLLLGAVSGAVGWRVWRGKPE</sequence>
<dbReference type="EMBL" id="MQVS01000008">
    <property type="protein sequence ID" value="OKL51330.1"/>
    <property type="molecule type" value="Genomic_DNA"/>
</dbReference>
<reference evidence="3" key="1">
    <citation type="submission" date="2016-12" db="EMBL/GenBank/DDBJ databases">
        <authorList>
            <person name="Meng X."/>
        </authorList>
    </citation>
    <scope>NUCLEOTIDE SEQUENCE [LARGE SCALE GENOMIC DNA]</scope>
    <source>
        <strain evidence="3">DSM 20732</strain>
    </source>
</reference>
<evidence type="ECO:0000313" key="3">
    <source>
        <dbReference type="Proteomes" id="UP000185612"/>
    </source>
</evidence>
<keyword evidence="3" id="KW-1185">Reference proteome</keyword>
<evidence type="ECO:0000256" key="1">
    <source>
        <dbReference type="SAM" id="Phobius"/>
    </source>
</evidence>
<comment type="caution">
    <text evidence="2">The sequence shown here is derived from an EMBL/GenBank/DDBJ whole genome shotgun (WGS) entry which is preliminary data.</text>
</comment>
<name>A0A1Q5PV84_9ACTO</name>
<feature type="transmembrane region" description="Helical" evidence="1">
    <location>
        <begin position="36"/>
        <end position="59"/>
    </location>
</feature>
<gene>
    <name evidence="2" type="ORF">BSZ40_08475</name>
</gene>
<keyword evidence="1" id="KW-0472">Membrane</keyword>